<gene>
    <name evidence="2" type="ORF">EM808_00065</name>
</gene>
<feature type="transmembrane region" description="Helical" evidence="1">
    <location>
        <begin position="132"/>
        <end position="151"/>
    </location>
</feature>
<accession>A0A437KFR5</accession>
<organism evidence="2 3">
    <name type="scientific">Niallia taxi</name>
    <dbReference type="NCBI Taxonomy" id="2499688"/>
    <lineage>
        <taxon>Bacteria</taxon>
        <taxon>Bacillati</taxon>
        <taxon>Bacillota</taxon>
        <taxon>Bacilli</taxon>
        <taxon>Bacillales</taxon>
        <taxon>Bacillaceae</taxon>
        <taxon>Niallia</taxon>
    </lineage>
</organism>
<keyword evidence="1" id="KW-0472">Membrane</keyword>
<dbReference type="InterPro" id="IPR021359">
    <property type="entry name" value="DUF2812"/>
</dbReference>
<dbReference type="EMBL" id="RZTZ01000001">
    <property type="protein sequence ID" value="RVT66930.1"/>
    <property type="molecule type" value="Genomic_DNA"/>
</dbReference>
<evidence type="ECO:0000313" key="2">
    <source>
        <dbReference type="EMBL" id="RVT66930.1"/>
    </source>
</evidence>
<sequence>MEKVKNSAIKKVTKRFSDFSKEEEWLQSMLSEGWILKSYDSEDVDDCQYTFEHSQSENLQSIIYKIDFQNFNKKEEFDEYKEIFQDSGWTILSKTKWYSKHIFYRTSTNAQVDIFSDQESYKEREKRKMTSLLLYTGLALIGFIIFIFLWIIFEYAYFGVSGLFLLYISIKYSIDYISHRKALKSLF</sequence>
<reference evidence="2 3" key="1">
    <citation type="submission" date="2019-01" db="EMBL/GenBank/DDBJ databases">
        <title>Bacillus sp. M5HDSG1-1, whole genome shotgun sequence.</title>
        <authorList>
            <person name="Tuo L."/>
        </authorList>
    </citation>
    <scope>NUCLEOTIDE SEQUENCE [LARGE SCALE GENOMIC DNA]</scope>
    <source>
        <strain evidence="2 3">M5HDSG1-1</strain>
    </source>
</reference>
<proteinExistence type="predicted"/>
<name>A0A437KFR5_9BACI</name>
<keyword evidence="3" id="KW-1185">Reference proteome</keyword>
<evidence type="ECO:0000256" key="1">
    <source>
        <dbReference type="SAM" id="Phobius"/>
    </source>
</evidence>
<feature type="transmembrane region" description="Helical" evidence="1">
    <location>
        <begin position="157"/>
        <end position="174"/>
    </location>
</feature>
<keyword evidence="1" id="KW-0812">Transmembrane</keyword>
<dbReference type="Pfam" id="PF11193">
    <property type="entry name" value="DUF2812"/>
    <property type="match status" value="1"/>
</dbReference>
<dbReference type="Proteomes" id="UP000288024">
    <property type="component" value="Unassembled WGS sequence"/>
</dbReference>
<keyword evidence="1" id="KW-1133">Transmembrane helix</keyword>
<comment type="caution">
    <text evidence="2">The sequence shown here is derived from an EMBL/GenBank/DDBJ whole genome shotgun (WGS) entry which is preliminary data.</text>
</comment>
<protein>
    <submittedName>
        <fullName evidence="2">DUF2812 domain-containing protein</fullName>
    </submittedName>
</protein>
<dbReference type="AlphaFoldDB" id="A0A437KFR5"/>
<evidence type="ECO:0000313" key="3">
    <source>
        <dbReference type="Proteomes" id="UP000288024"/>
    </source>
</evidence>